<dbReference type="GO" id="GO:0032259">
    <property type="term" value="P:methylation"/>
    <property type="evidence" value="ECO:0007669"/>
    <property type="project" value="UniProtKB-KW"/>
</dbReference>
<proteinExistence type="predicted"/>
<keyword evidence="3 7" id="KW-0489">Methyltransferase</keyword>
<dbReference type="GO" id="GO:0008757">
    <property type="term" value="F:S-adenosylmethionine-dependent methyltransferase activity"/>
    <property type="evidence" value="ECO:0007669"/>
    <property type="project" value="InterPro"/>
</dbReference>
<sequence>MRMRMSLPELATLLLPFANGTLGLPAAGRALFLRAAPAPELAPLAGRLACVQGFRPGFAALESAGFAVAPEAAGEGYDLALVLLSKHKAAAFGDLADALRRLGPGGVLVAAGRSDAGAQTVLKGLRAACGGAAELSKHHCRVAWLARPATLPPEVEAWRAAAAPRRIAATGAVAAPGVFGWDKIDAGSALLAETLDTRIQGRVADFGAGWGYLSREILGRCPGVTALDLVEAEHAALEAARLNLPPRDGLDLGFLWRDAAAEPLGPYDWVVSNPPFHAGKGGDPEIGRAFIRAARRALRPRGRLLMVANRHLPYEATLTQAFRAVRTVAETPGFKVIEAEL</sequence>
<dbReference type="PROSITE" id="PS00092">
    <property type="entry name" value="N6_MTASE"/>
    <property type="match status" value="1"/>
</dbReference>
<evidence type="ECO:0000256" key="3">
    <source>
        <dbReference type="ARBA" id="ARBA00022603"/>
    </source>
</evidence>
<keyword evidence="4 7" id="KW-0808">Transferase</keyword>
<evidence type="ECO:0000256" key="4">
    <source>
        <dbReference type="ARBA" id="ARBA00022679"/>
    </source>
</evidence>
<keyword evidence="5" id="KW-0949">S-adenosyl-L-methionine</keyword>
<evidence type="ECO:0000256" key="1">
    <source>
        <dbReference type="ARBA" id="ARBA00022490"/>
    </source>
</evidence>
<dbReference type="InterPro" id="IPR002052">
    <property type="entry name" value="DNA_methylase_N6_adenine_CS"/>
</dbReference>
<keyword evidence="2" id="KW-0698">rRNA processing</keyword>
<reference evidence="7" key="1">
    <citation type="submission" date="2016-04" db="EMBL/GenBank/DDBJ databases">
        <authorList>
            <person name="Evans L.H."/>
            <person name="Alamgir A."/>
            <person name="Owens N."/>
            <person name="Weber N.D."/>
            <person name="Virtaneva K."/>
            <person name="Barbian K."/>
            <person name="Babar A."/>
            <person name="Rosenke K."/>
        </authorList>
    </citation>
    <scope>NUCLEOTIDE SEQUENCE</scope>
    <source>
        <strain evidence="7">86</strain>
    </source>
</reference>
<dbReference type="InterPro" id="IPR029063">
    <property type="entry name" value="SAM-dependent_MTases_sf"/>
</dbReference>
<feature type="domain" description="Methyltransferase small" evidence="6">
    <location>
        <begin position="174"/>
        <end position="337"/>
    </location>
</feature>
<evidence type="ECO:0000259" key="6">
    <source>
        <dbReference type="Pfam" id="PF05175"/>
    </source>
</evidence>
<accession>A0A212J9W2</accession>
<evidence type="ECO:0000313" key="7">
    <source>
        <dbReference type="EMBL" id="SBV96220.1"/>
    </source>
</evidence>
<dbReference type="EMBL" id="FLUO01000001">
    <property type="protein sequence ID" value="SBV96220.1"/>
    <property type="molecule type" value="Genomic_DNA"/>
</dbReference>
<dbReference type="GO" id="GO:0003676">
    <property type="term" value="F:nucleic acid binding"/>
    <property type="evidence" value="ECO:0007669"/>
    <property type="project" value="InterPro"/>
</dbReference>
<dbReference type="PANTHER" id="PTHR47816:SF4">
    <property type="entry name" value="RIBOSOMAL RNA SMALL SUBUNIT METHYLTRANSFERASE C"/>
    <property type="match status" value="1"/>
</dbReference>
<dbReference type="Pfam" id="PF05175">
    <property type="entry name" value="MTS"/>
    <property type="match status" value="1"/>
</dbReference>
<keyword evidence="1" id="KW-0963">Cytoplasm</keyword>
<dbReference type="AlphaFoldDB" id="A0A212J9W2"/>
<dbReference type="GO" id="GO:0006364">
    <property type="term" value="P:rRNA processing"/>
    <property type="evidence" value="ECO:0007669"/>
    <property type="project" value="UniProtKB-KW"/>
</dbReference>
<dbReference type="PANTHER" id="PTHR47816">
    <property type="entry name" value="RIBOSOMAL RNA SMALL SUBUNIT METHYLTRANSFERASE C"/>
    <property type="match status" value="1"/>
</dbReference>
<protein>
    <submittedName>
        <fullName evidence="7">Ribosomal RNA small subunit methyltransferase C</fullName>
    </submittedName>
</protein>
<organism evidence="7">
    <name type="scientific">uncultured Alphaproteobacteria bacterium</name>
    <dbReference type="NCBI Taxonomy" id="91750"/>
    <lineage>
        <taxon>Bacteria</taxon>
        <taxon>Pseudomonadati</taxon>
        <taxon>Pseudomonadota</taxon>
        <taxon>Alphaproteobacteria</taxon>
        <taxon>environmental samples</taxon>
    </lineage>
</organism>
<evidence type="ECO:0000256" key="2">
    <source>
        <dbReference type="ARBA" id="ARBA00022552"/>
    </source>
</evidence>
<dbReference type="InterPro" id="IPR046977">
    <property type="entry name" value="RsmC/RlmG"/>
</dbReference>
<dbReference type="GO" id="GO:0008170">
    <property type="term" value="F:N-methyltransferase activity"/>
    <property type="evidence" value="ECO:0007669"/>
    <property type="project" value="UniProtKB-ARBA"/>
</dbReference>
<dbReference type="SUPFAM" id="SSF53335">
    <property type="entry name" value="S-adenosyl-L-methionine-dependent methyltransferases"/>
    <property type="match status" value="1"/>
</dbReference>
<evidence type="ECO:0000256" key="5">
    <source>
        <dbReference type="ARBA" id="ARBA00022691"/>
    </source>
</evidence>
<gene>
    <name evidence="7" type="primary">rsmC</name>
    <name evidence="7" type="ORF">KL86APRO_10731</name>
</gene>
<name>A0A212J9W2_9PROT</name>
<dbReference type="InterPro" id="IPR007848">
    <property type="entry name" value="Small_mtfrase_dom"/>
</dbReference>
<dbReference type="Gene3D" id="3.40.50.150">
    <property type="entry name" value="Vaccinia Virus protein VP39"/>
    <property type="match status" value="1"/>
</dbReference>